<evidence type="ECO:0000313" key="11">
    <source>
        <dbReference type="EMBL" id="MCG2577952.1"/>
    </source>
</evidence>
<comment type="catalytic activity">
    <reaction evidence="1">
        <text>ATP + protein L-histidine = ADP + protein N-phospho-L-histidine.</text>
        <dbReference type="EC" id="2.7.13.3"/>
    </reaction>
</comment>
<dbReference type="SMART" id="SM00387">
    <property type="entry name" value="HATPase_c"/>
    <property type="match status" value="1"/>
</dbReference>
<feature type="domain" description="PAS" evidence="10">
    <location>
        <begin position="338"/>
        <end position="384"/>
    </location>
</feature>
<dbReference type="Pfam" id="PF02518">
    <property type="entry name" value="HATPase_c"/>
    <property type="match status" value="1"/>
</dbReference>
<dbReference type="EMBL" id="JAKLTN010000002">
    <property type="protein sequence ID" value="MCG2577952.1"/>
    <property type="molecule type" value="Genomic_DNA"/>
</dbReference>
<organism evidence="11 12">
    <name type="scientific">Dechloromonas hankyongensis</name>
    <dbReference type="NCBI Taxonomy" id="2908002"/>
    <lineage>
        <taxon>Bacteria</taxon>
        <taxon>Pseudomonadati</taxon>
        <taxon>Pseudomonadota</taxon>
        <taxon>Betaproteobacteria</taxon>
        <taxon>Rhodocyclales</taxon>
        <taxon>Azonexaceae</taxon>
        <taxon>Dechloromonas</taxon>
    </lineage>
</organism>
<evidence type="ECO:0000256" key="8">
    <source>
        <dbReference type="ARBA" id="ARBA00023004"/>
    </source>
</evidence>
<dbReference type="InterPro" id="IPR012827">
    <property type="entry name" value="Hemerythrin_metal-bd"/>
</dbReference>
<dbReference type="PRINTS" id="PR00344">
    <property type="entry name" value="BCTRLSENSOR"/>
</dbReference>
<dbReference type="NCBIfam" id="TIGR00229">
    <property type="entry name" value="sensory_box"/>
    <property type="match status" value="2"/>
</dbReference>
<keyword evidence="4" id="KW-0597">Phosphoprotein</keyword>
<dbReference type="Pfam" id="PF13426">
    <property type="entry name" value="PAS_9"/>
    <property type="match status" value="1"/>
</dbReference>
<dbReference type="Gene3D" id="1.10.287.130">
    <property type="match status" value="1"/>
</dbReference>
<reference evidence="11" key="1">
    <citation type="submission" date="2022-01" db="EMBL/GenBank/DDBJ databases">
        <authorList>
            <person name="Jo J.-H."/>
            <person name="Im W.-T."/>
        </authorList>
    </citation>
    <scope>NUCLEOTIDE SEQUENCE</scope>
    <source>
        <strain evidence="11">XY25</strain>
    </source>
</reference>
<evidence type="ECO:0000256" key="1">
    <source>
        <dbReference type="ARBA" id="ARBA00000085"/>
    </source>
</evidence>
<dbReference type="InterPro" id="IPR036097">
    <property type="entry name" value="HisK_dim/P_sf"/>
</dbReference>
<dbReference type="PROSITE" id="PS50112">
    <property type="entry name" value="PAS"/>
    <property type="match status" value="2"/>
</dbReference>
<keyword evidence="8" id="KW-0408">Iron</keyword>
<sequence length="840" mass="92706">MSHLFEWSTEFATGVTDVDDQHERLIDIINTLLALHSNSCTPLELETVLQQLQHYARYHFHTEEVLMARNHVSPDHQKAHLAAHKGFFKHLGRVTQLIETSPDLMVDHLLSFLVEWLIHHITQMDMEMAREVLDQSVESTSAPKTSSQPHVLVNTANQLYEGLGRRSLELLESNLQLNREIEQRTILEARLRRMSALYMALSKTNQAVAFRYDRDSLLKEVCSIVTEYSGFAAASIAILDPDSNQPTLIASSSTLAEQAGGEGRGSAGGHSILPSAVFPLQVEGNVVAILTVYCHEPEEFEEPLVAVLKEMATVISFGLESLEREDKRRNAEARLRDSEARLRAITEAAADAIVLTDAQGQISFWNSSAERIFGYSADEALGQQAYALIGYALEEQTLSVGDPMDIPSAGKQISAALSEPLIARRKGGQTFPVEVSLSHCRIQDGWNTVSVVRDITLRKRAQLELLASQTKLARLMDLVPLIIYIHDLDSCGTVYVNQAVQAATGYTPEEILSLNSYLMQALAEPEDVAAIRSVAAQWPDARDGEVIEYECRIKTKDGNPRHIACREVVIARTESGRPQQILGVAMDMTVRVWQRLMQEEKLADFSRIGRLVNMGEMASALAHELNQPLAAIANFNQACANLLRNGKAKPEVLEQALSKTAEQALRAGSIIQTMREFMRKREAKPAELDINEAVREVIALANIRSRTRPVEFSLRLDQTVASVWADRILVEQVLMNLLRNAEEAMGGTPLPEIQIETGDGGSGFVKVSIRDFGIGLPDGFELDKLPTFYTTKADGTGVGLGICRSIVEASGGKIWAMPGDQQGSVFEFTLPIKPADGNGL</sequence>
<dbReference type="SUPFAM" id="SSF47384">
    <property type="entry name" value="Homodimeric domain of signal transducing histidine kinase"/>
    <property type="match status" value="1"/>
</dbReference>
<name>A0ABS9K452_9RHOO</name>
<evidence type="ECO:0000313" key="12">
    <source>
        <dbReference type="Proteomes" id="UP001165384"/>
    </source>
</evidence>
<evidence type="ECO:0000256" key="2">
    <source>
        <dbReference type="ARBA" id="ARBA00010587"/>
    </source>
</evidence>
<dbReference type="InterPro" id="IPR052162">
    <property type="entry name" value="Sensor_kinase/Photoreceptor"/>
</dbReference>
<keyword evidence="7" id="KW-0418">Kinase</keyword>
<dbReference type="InterPro" id="IPR029016">
    <property type="entry name" value="GAF-like_dom_sf"/>
</dbReference>
<dbReference type="Pfam" id="PF01814">
    <property type="entry name" value="Hemerythrin"/>
    <property type="match status" value="1"/>
</dbReference>
<comment type="similarity">
    <text evidence="2">Belongs to the hemerythrin family.</text>
</comment>
<dbReference type="InterPro" id="IPR005467">
    <property type="entry name" value="His_kinase_dom"/>
</dbReference>
<keyword evidence="6" id="KW-0479">Metal-binding</keyword>
<dbReference type="InterPro" id="IPR035938">
    <property type="entry name" value="Hemerythrin-like_sf"/>
</dbReference>
<accession>A0ABS9K452</accession>
<evidence type="ECO:0000259" key="9">
    <source>
        <dbReference type="PROSITE" id="PS50109"/>
    </source>
</evidence>
<proteinExistence type="inferred from homology"/>
<dbReference type="InterPro" id="IPR003594">
    <property type="entry name" value="HATPase_dom"/>
</dbReference>
<dbReference type="InterPro" id="IPR004358">
    <property type="entry name" value="Sig_transdc_His_kin-like_C"/>
</dbReference>
<evidence type="ECO:0000256" key="5">
    <source>
        <dbReference type="ARBA" id="ARBA00022679"/>
    </source>
</evidence>
<dbReference type="Gene3D" id="3.30.565.10">
    <property type="entry name" value="Histidine kinase-like ATPase, C-terminal domain"/>
    <property type="match status" value="1"/>
</dbReference>
<gene>
    <name evidence="11" type="ORF">LZ012_13225</name>
</gene>
<evidence type="ECO:0000256" key="6">
    <source>
        <dbReference type="ARBA" id="ARBA00022723"/>
    </source>
</evidence>
<evidence type="ECO:0000256" key="7">
    <source>
        <dbReference type="ARBA" id="ARBA00022777"/>
    </source>
</evidence>
<dbReference type="RefSeq" id="WP_275711279.1">
    <property type="nucleotide sequence ID" value="NZ_JAKLTN010000002.1"/>
</dbReference>
<dbReference type="Proteomes" id="UP001165384">
    <property type="component" value="Unassembled WGS sequence"/>
</dbReference>
<evidence type="ECO:0000256" key="4">
    <source>
        <dbReference type="ARBA" id="ARBA00022553"/>
    </source>
</evidence>
<dbReference type="PROSITE" id="PS50109">
    <property type="entry name" value="HIS_KIN"/>
    <property type="match status" value="1"/>
</dbReference>
<dbReference type="PANTHER" id="PTHR43304:SF1">
    <property type="entry name" value="PAC DOMAIN-CONTAINING PROTEIN"/>
    <property type="match status" value="1"/>
</dbReference>
<dbReference type="InterPro" id="IPR036890">
    <property type="entry name" value="HATPase_C_sf"/>
</dbReference>
<dbReference type="SUPFAM" id="SSF55785">
    <property type="entry name" value="PYP-like sensor domain (PAS domain)"/>
    <property type="match status" value="2"/>
</dbReference>
<dbReference type="SMART" id="SM00388">
    <property type="entry name" value="HisKA"/>
    <property type="match status" value="1"/>
</dbReference>
<dbReference type="SMART" id="SM00086">
    <property type="entry name" value="PAC"/>
    <property type="match status" value="2"/>
</dbReference>
<dbReference type="SUPFAM" id="SSF55874">
    <property type="entry name" value="ATPase domain of HSP90 chaperone/DNA topoisomerase II/histidine kinase"/>
    <property type="match status" value="1"/>
</dbReference>
<dbReference type="CDD" id="cd00130">
    <property type="entry name" value="PAS"/>
    <property type="match status" value="2"/>
</dbReference>
<dbReference type="InterPro" id="IPR003661">
    <property type="entry name" value="HisK_dim/P_dom"/>
</dbReference>
<dbReference type="InterPro" id="IPR000014">
    <property type="entry name" value="PAS"/>
</dbReference>
<dbReference type="Pfam" id="PF00512">
    <property type="entry name" value="HisKA"/>
    <property type="match status" value="1"/>
</dbReference>
<comment type="caution">
    <text evidence="11">The sequence shown here is derived from an EMBL/GenBank/DDBJ whole genome shotgun (WGS) entry which is preliminary data.</text>
</comment>
<dbReference type="Pfam" id="PF08447">
    <property type="entry name" value="PAS_3"/>
    <property type="match status" value="1"/>
</dbReference>
<dbReference type="CDD" id="cd00082">
    <property type="entry name" value="HisKA"/>
    <property type="match status" value="1"/>
</dbReference>
<keyword evidence="5" id="KW-0808">Transferase</keyword>
<dbReference type="PANTHER" id="PTHR43304">
    <property type="entry name" value="PHYTOCHROME-LIKE PROTEIN CPH1"/>
    <property type="match status" value="1"/>
</dbReference>
<dbReference type="CDD" id="cd12107">
    <property type="entry name" value="Hemerythrin"/>
    <property type="match status" value="1"/>
</dbReference>
<evidence type="ECO:0000256" key="3">
    <source>
        <dbReference type="ARBA" id="ARBA00012438"/>
    </source>
</evidence>
<dbReference type="EC" id="2.7.13.3" evidence="3"/>
<dbReference type="Gene3D" id="3.30.450.20">
    <property type="entry name" value="PAS domain"/>
    <property type="match status" value="2"/>
</dbReference>
<dbReference type="Gene3D" id="1.20.120.50">
    <property type="entry name" value="Hemerythrin-like"/>
    <property type="match status" value="1"/>
</dbReference>
<feature type="domain" description="PAS" evidence="10">
    <location>
        <begin position="468"/>
        <end position="533"/>
    </location>
</feature>
<dbReference type="Gene3D" id="3.30.450.40">
    <property type="match status" value="1"/>
</dbReference>
<dbReference type="SMART" id="SM00091">
    <property type="entry name" value="PAS"/>
    <property type="match status" value="2"/>
</dbReference>
<dbReference type="InterPro" id="IPR013655">
    <property type="entry name" value="PAS_fold_3"/>
</dbReference>
<keyword evidence="12" id="KW-1185">Reference proteome</keyword>
<feature type="domain" description="Histidine kinase" evidence="9">
    <location>
        <begin position="620"/>
        <end position="834"/>
    </location>
</feature>
<dbReference type="NCBIfam" id="TIGR02481">
    <property type="entry name" value="hemeryth_dom"/>
    <property type="match status" value="1"/>
</dbReference>
<evidence type="ECO:0000259" key="10">
    <source>
        <dbReference type="PROSITE" id="PS50112"/>
    </source>
</evidence>
<protein>
    <recommendedName>
        <fullName evidence="3">histidine kinase</fullName>
        <ecNumber evidence="3">2.7.13.3</ecNumber>
    </recommendedName>
</protein>
<dbReference type="SUPFAM" id="SSF55781">
    <property type="entry name" value="GAF domain-like"/>
    <property type="match status" value="1"/>
</dbReference>
<dbReference type="InterPro" id="IPR035965">
    <property type="entry name" value="PAS-like_dom_sf"/>
</dbReference>
<dbReference type="InterPro" id="IPR001610">
    <property type="entry name" value="PAC"/>
</dbReference>
<dbReference type="InterPro" id="IPR012312">
    <property type="entry name" value="Hemerythrin-like"/>
</dbReference>
<dbReference type="SUPFAM" id="SSF47188">
    <property type="entry name" value="Hemerythrin-like"/>
    <property type="match status" value="1"/>
</dbReference>